<keyword evidence="3" id="KW-1185">Reference proteome</keyword>
<dbReference type="PANTHER" id="PTHR28671:SF3">
    <property type="entry name" value="COILED-COIL DOMAIN-CONTAINING PROTEIN 169"/>
    <property type="match status" value="1"/>
</dbReference>
<gene>
    <name evidence="2" type="ORF">chiPu_0008384</name>
</gene>
<protein>
    <recommendedName>
        <fullName evidence="4">Coiled-coil domain-containing protein 169</fullName>
    </recommendedName>
</protein>
<sequence length="107" mass="12883">MEEARGDSLDLEQLSNELEQERQMRDMLDFSATDLRNTVSQLEERLDSIEDEGNEWKTRYETQQELNLQLERQIRMLEEKKEYIRGNPTDRLSSVRSYEEMPVNLLR</sequence>
<comment type="caution">
    <text evidence="2">The sequence shown here is derived from an EMBL/GenBank/DDBJ whole genome shotgun (WGS) entry which is preliminary data.</text>
</comment>
<evidence type="ECO:0000313" key="3">
    <source>
        <dbReference type="Proteomes" id="UP000287033"/>
    </source>
</evidence>
<name>A0A401SHW7_CHIPU</name>
<feature type="coiled-coil region" evidence="1">
    <location>
        <begin position="1"/>
        <end position="87"/>
    </location>
</feature>
<dbReference type="PANTHER" id="PTHR28671">
    <property type="entry name" value="COILED-COIL DOMAIN-CONTAINING PROTEIN 169"/>
    <property type="match status" value="1"/>
</dbReference>
<evidence type="ECO:0008006" key="4">
    <source>
        <dbReference type="Google" id="ProtNLM"/>
    </source>
</evidence>
<dbReference type="EMBL" id="BEZZ01000274">
    <property type="protein sequence ID" value="GCC29940.1"/>
    <property type="molecule type" value="Genomic_DNA"/>
</dbReference>
<keyword evidence="1" id="KW-0175">Coiled coil</keyword>
<evidence type="ECO:0000313" key="2">
    <source>
        <dbReference type="EMBL" id="GCC29940.1"/>
    </source>
</evidence>
<dbReference type="AlphaFoldDB" id="A0A401SHW7"/>
<dbReference type="Proteomes" id="UP000287033">
    <property type="component" value="Unassembled WGS sequence"/>
</dbReference>
<dbReference type="OrthoDB" id="6615663at2759"/>
<accession>A0A401SHW7</accession>
<dbReference type="InterPro" id="IPR028022">
    <property type="entry name" value="DUF4600"/>
</dbReference>
<dbReference type="Pfam" id="PF15372">
    <property type="entry name" value="DUF4600"/>
    <property type="match status" value="1"/>
</dbReference>
<dbReference type="OMA" id="YERMPVI"/>
<proteinExistence type="predicted"/>
<reference evidence="2 3" key="1">
    <citation type="journal article" date="2018" name="Nat. Ecol. Evol.">
        <title>Shark genomes provide insights into elasmobranch evolution and the origin of vertebrates.</title>
        <authorList>
            <person name="Hara Y"/>
            <person name="Yamaguchi K"/>
            <person name="Onimaru K"/>
            <person name="Kadota M"/>
            <person name="Koyanagi M"/>
            <person name="Keeley SD"/>
            <person name="Tatsumi K"/>
            <person name="Tanaka K"/>
            <person name="Motone F"/>
            <person name="Kageyama Y"/>
            <person name="Nozu R"/>
            <person name="Adachi N"/>
            <person name="Nishimura O"/>
            <person name="Nakagawa R"/>
            <person name="Tanegashima C"/>
            <person name="Kiyatake I"/>
            <person name="Matsumoto R"/>
            <person name="Murakumo K"/>
            <person name="Nishida K"/>
            <person name="Terakita A"/>
            <person name="Kuratani S"/>
            <person name="Sato K"/>
            <person name="Hyodo S Kuraku.S."/>
        </authorList>
    </citation>
    <scope>NUCLEOTIDE SEQUENCE [LARGE SCALE GENOMIC DNA]</scope>
</reference>
<evidence type="ECO:0000256" key="1">
    <source>
        <dbReference type="SAM" id="Coils"/>
    </source>
</evidence>
<organism evidence="2 3">
    <name type="scientific">Chiloscyllium punctatum</name>
    <name type="common">Brownbanded bambooshark</name>
    <name type="synonym">Hemiscyllium punctatum</name>
    <dbReference type="NCBI Taxonomy" id="137246"/>
    <lineage>
        <taxon>Eukaryota</taxon>
        <taxon>Metazoa</taxon>
        <taxon>Chordata</taxon>
        <taxon>Craniata</taxon>
        <taxon>Vertebrata</taxon>
        <taxon>Chondrichthyes</taxon>
        <taxon>Elasmobranchii</taxon>
        <taxon>Galeomorphii</taxon>
        <taxon>Galeoidea</taxon>
        <taxon>Orectolobiformes</taxon>
        <taxon>Hemiscylliidae</taxon>
        <taxon>Chiloscyllium</taxon>
    </lineage>
</organism>